<gene>
    <name evidence="2" type="ORF">P153DRAFT_431977</name>
</gene>
<feature type="region of interest" description="Disordered" evidence="1">
    <location>
        <begin position="300"/>
        <end position="321"/>
    </location>
</feature>
<reference evidence="2" key="1">
    <citation type="journal article" date="2020" name="Stud. Mycol.">
        <title>101 Dothideomycetes genomes: a test case for predicting lifestyles and emergence of pathogens.</title>
        <authorList>
            <person name="Haridas S."/>
            <person name="Albert R."/>
            <person name="Binder M."/>
            <person name="Bloem J."/>
            <person name="Labutti K."/>
            <person name="Salamov A."/>
            <person name="Andreopoulos B."/>
            <person name="Baker S."/>
            <person name="Barry K."/>
            <person name="Bills G."/>
            <person name="Bluhm B."/>
            <person name="Cannon C."/>
            <person name="Castanera R."/>
            <person name="Culley D."/>
            <person name="Daum C."/>
            <person name="Ezra D."/>
            <person name="Gonzalez J."/>
            <person name="Henrissat B."/>
            <person name="Kuo A."/>
            <person name="Liang C."/>
            <person name="Lipzen A."/>
            <person name="Lutzoni F."/>
            <person name="Magnuson J."/>
            <person name="Mondo S."/>
            <person name="Nolan M."/>
            <person name="Ohm R."/>
            <person name="Pangilinan J."/>
            <person name="Park H.-J."/>
            <person name="Ramirez L."/>
            <person name="Alfaro M."/>
            <person name="Sun H."/>
            <person name="Tritt A."/>
            <person name="Yoshinaga Y."/>
            <person name="Zwiers L.-H."/>
            <person name="Turgeon B."/>
            <person name="Goodwin S."/>
            <person name="Spatafora J."/>
            <person name="Crous P."/>
            <person name="Grigoriev I."/>
        </authorList>
    </citation>
    <scope>NUCLEOTIDE SEQUENCE</scope>
    <source>
        <strain evidence="2">CBS 119687</strain>
    </source>
</reference>
<dbReference type="GeneID" id="54413375"/>
<proteinExistence type="predicted"/>
<accession>A0A6A6A9Q6</accession>
<dbReference type="Proteomes" id="UP000799771">
    <property type="component" value="Unassembled WGS sequence"/>
</dbReference>
<feature type="region of interest" description="Disordered" evidence="1">
    <location>
        <begin position="88"/>
        <end position="120"/>
    </location>
</feature>
<feature type="region of interest" description="Disordered" evidence="1">
    <location>
        <begin position="491"/>
        <end position="558"/>
    </location>
</feature>
<feature type="region of interest" description="Disordered" evidence="1">
    <location>
        <begin position="339"/>
        <end position="392"/>
    </location>
</feature>
<evidence type="ECO:0000313" key="3">
    <source>
        <dbReference type="Proteomes" id="UP000799771"/>
    </source>
</evidence>
<feature type="compositionally biased region" description="Polar residues" evidence="1">
    <location>
        <begin position="300"/>
        <end position="318"/>
    </location>
</feature>
<evidence type="ECO:0000256" key="1">
    <source>
        <dbReference type="SAM" id="MobiDB-lite"/>
    </source>
</evidence>
<feature type="region of interest" description="Disordered" evidence="1">
    <location>
        <begin position="157"/>
        <end position="178"/>
    </location>
</feature>
<feature type="compositionally biased region" description="Low complexity" evidence="1">
    <location>
        <begin position="378"/>
        <end position="387"/>
    </location>
</feature>
<sequence>MHTTQHPPARATNDQHTPLSFSRADLHDLLTHYQTQNDARLVELLAQSEQRIITRVIAAMRTPVDNKGTQTTTSTITTAQEDAAEELPMQPWTPPKSHTLRSRRTPTVSSPRAAPVETSSYKRRACRRDVDAVAMGFAALRVRDKLGDAEALKIAGDTLLPEDSEDESEEDEEDGDGASVVSVVGTEGTEVSLFDLPSVPVPEEKYVGDGNTSLDVEGEDENASLDVANEVLGEGPQEVIIFTAVPSSSLEDGDIISGEDSMTTQTALVAAEEPTLTIEEDEQMAETDHQDTVHEVPQHIDTSPTTTMESSENLQEAAQDSPMVDVTVLVAIQAPQQPLSADAMEGVNSHNEPSKQEPPPDDDMTDAPAPTILDNTAQQSPIPSIQPNPFDRMRHDNATAHLQFSGWSALFPRGATTSNSTPAAKHNVPHVYGNEVTMEDAKPSATTAPSGTTPTNAVVVVPQVVPSVGASFSALPAFAPSRIAASLVGSRSSDEVQGGVDGASSTVEEASVVAETPVSTTTEDEEALVASPTTTAEDQPAQSLTSDPPSPLPPSSASPETQLIALLSHAISTLLPRTSGHMFALDLSCPHTRTSVLSFLATKTHWPSSPTPLPPSLETALSQLQHTLAQNLTPRLEALVFMCIESSLRPTLVLKNDLRTMSTAPQRRRKAYALLSRIVGRNLALLQSGRVGGVMGWGEMGGKVVELDGVAFKAGRRGAGVAEHLKAYGECMRGFAEQWGDVGFVERLLLEREEERREGEEKKEREVEVEVERAARAAAGLPPLAVVKVAVVDGDGMAVQGKKKKRPIGKMEVPFVIATPSPKRTRKLDGDELDGDE</sequence>
<evidence type="ECO:0000313" key="2">
    <source>
        <dbReference type="EMBL" id="KAF2128296.1"/>
    </source>
</evidence>
<protein>
    <submittedName>
        <fullName evidence="2">Uncharacterized protein</fullName>
    </submittedName>
</protein>
<dbReference type="AlphaFoldDB" id="A0A6A6A9Q6"/>
<keyword evidence="3" id="KW-1185">Reference proteome</keyword>
<feature type="compositionally biased region" description="Polar residues" evidence="1">
    <location>
        <begin position="531"/>
        <end position="542"/>
    </location>
</feature>
<organism evidence="2 3">
    <name type="scientific">Dothidotthia symphoricarpi CBS 119687</name>
    <dbReference type="NCBI Taxonomy" id="1392245"/>
    <lineage>
        <taxon>Eukaryota</taxon>
        <taxon>Fungi</taxon>
        <taxon>Dikarya</taxon>
        <taxon>Ascomycota</taxon>
        <taxon>Pezizomycotina</taxon>
        <taxon>Dothideomycetes</taxon>
        <taxon>Pleosporomycetidae</taxon>
        <taxon>Pleosporales</taxon>
        <taxon>Dothidotthiaceae</taxon>
        <taxon>Dothidotthia</taxon>
    </lineage>
</organism>
<feature type="compositionally biased region" description="Acidic residues" evidence="1">
    <location>
        <begin position="160"/>
        <end position="176"/>
    </location>
</feature>
<dbReference type="EMBL" id="ML977508">
    <property type="protein sequence ID" value="KAF2128296.1"/>
    <property type="molecule type" value="Genomic_DNA"/>
</dbReference>
<dbReference type="RefSeq" id="XP_033522685.1">
    <property type="nucleotide sequence ID" value="XM_033672943.1"/>
</dbReference>
<name>A0A6A6A9Q6_9PLEO</name>